<dbReference type="KEGG" id="chu:CHU_1164"/>
<organism evidence="6 7">
    <name type="scientific">Cytophaga hutchinsonii (strain ATCC 33406 / DSM 1761 / CIP 103989 / NBRC 15051 / NCIMB 9469 / D465)</name>
    <dbReference type="NCBI Taxonomy" id="269798"/>
    <lineage>
        <taxon>Bacteria</taxon>
        <taxon>Pseudomonadati</taxon>
        <taxon>Bacteroidota</taxon>
        <taxon>Cytophagia</taxon>
        <taxon>Cytophagales</taxon>
        <taxon>Cytophagaceae</taxon>
        <taxon>Cytophaga</taxon>
    </lineage>
</organism>
<evidence type="ECO:0000256" key="2">
    <source>
        <dbReference type="ARBA" id="ARBA00011901"/>
    </source>
</evidence>
<dbReference type="PANTHER" id="PTHR30404:SF0">
    <property type="entry name" value="N-ACETYLMURAMOYL-L-ALANINE AMIDASE AMIC"/>
    <property type="match status" value="1"/>
</dbReference>
<accession>A0A6N4SQ96</accession>
<dbReference type="Pfam" id="PF01520">
    <property type="entry name" value="Amidase_3"/>
    <property type="match status" value="1"/>
</dbReference>
<dbReference type="Gene3D" id="3.40.630.40">
    <property type="entry name" value="Zn-dependent exopeptidases"/>
    <property type="match status" value="1"/>
</dbReference>
<dbReference type="GO" id="GO:0009253">
    <property type="term" value="P:peptidoglycan catabolic process"/>
    <property type="evidence" value="ECO:0007669"/>
    <property type="project" value="InterPro"/>
</dbReference>
<dbReference type="GO" id="GO:0030288">
    <property type="term" value="C:outer membrane-bounded periplasmic space"/>
    <property type="evidence" value="ECO:0007669"/>
    <property type="project" value="TreeGrafter"/>
</dbReference>
<proteinExistence type="predicted"/>
<protein>
    <recommendedName>
        <fullName evidence="2">N-acetylmuramoyl-L-alanine amidase</fullName>
        <ecNumber evidence="2">3.5.1.28</ecNumber>
    </recommendedName>
</protein>
<feature type="domain" description="MurNAc-LAA" evidence="5">
    <location>
        <begin position="99"/>
        <end position="256"/>
    </location>
</feature>
<dbReference type="Proteomes" id="UP000001822">
    <property type="component" value="Chromosome"/>
</dbReference>
<keyword evidence="4" id="KW-0812">Transmembrane</keyword>
<dbReference type="SUPFAM" id="SSF53187">
    <property type="entry name" value="Zn-dependent exopeptidases"/>
    <property type="match status" value="1"/>
</dbReference>
<evidence type="ECO:0000256" key="1">
    <source>
        <dbReference type="ARBA" id="ARBA00001561"/>
    </source>
</evidence>
<dbReference type="GO" id="GO:0008745">
    <property type="term" value="F:N-acetylmuramoyl-L-alanine amidase activity"/>
    <property type="evidence" value="ECO:0007669"/>
    <property type="project" value="UniProtKB-EC"/>
</dbReference>
<evidence type="ECO:0000313" key="7">
    <source>
        <dbReference type="Proteomes" id="UP000001822"/>
    </source>
</evidence>
<dbReference type="AlphaFoldDB" id="A0A6N4SQ96"/>
<dbReference type="PANTHER" id="PTHR30404">
    <property type="entry name" value="N-ACETYLMURAMOYL-L-ALANINE AMIDASE"/>
    <property type="match status" value="1"/>
</dbReference>
<dbReference type="InterPro" id="IPR050695">
    <property type="entry name" value="N-acetylmuramoyl_amidase_3"/>
</dbReference>
<sequence>MTQQKNNMLSRSFAWFLCISLCFLSFHIKNKKGVALKKIVIDAGHGGKDPGCNGKYSREKDITLQIALELGELIKTNLPDIEVTYTRKDDRFIELHDRAGIANRIDADLFISIHVNAGPEQFAGTETYCMGLHKTESNMQVAQRENSSILMEANNQANYDGFDPNKPESYIMFSLYQSANLSNSMILAERIEEEFKTYNQRYSRGVKQAGFLVLWKTTMPAVLVETGFLTHKEEEIYLNSEKGKTHTAYGIYSAIEDYKLLIEAE</sequence>
<dbReference type="EC" id="3.5.1.28" evidence="2"/>
<dbReference type="SMART" id="SM00646">
    <property type="entry name" value="Ami_3"/>
    <property type="match status" value="1"/>
</dbReference>
<reference evidence="6 7" key="1">
    <citation type="journal article" date="2007" name="Appl. Environ. Microbiol.">
        <title>Genome sequence of the cellulolytic gliding bacterium Cytophaga hutchinsonii.</title>
        <authorList>
            <person name="Xie G."/>
            <person name="Bruce D.C."/>
            <person name="Challacombe J.F."/>
            <person name="Chertkov O."/>
            <person name="Detter J.C."/>
            <person name="Gilna P."/>
            <person name="Han C.S."/>
            <person name="Lucas S."/>
            <person name="Misra M."/>
            <person name="Myers G.L."/>
            <person name="Richardson P."/>
            <person name="Tapia R."/>
            <person name="Thayer N."/>
            <person name="Thompson L.S."/>
            <person name="Brettin T.S."/>
            <person name="Henrissat B."/>
            <person name="Wilson D.B."/>
            <person name="McBride M.J."/>
        </authorList>
    </citation>
    <scope>NUCLEOTIDE SEQUENCE [LARGE SCALE GENOMIC DNA]</scope>
    <source>
        <strain evidence="7">ATCC 33406 / DSM 1761 / CIP 103989 / NBRC 15051 / NCIMB 9469 / D465</strain>
    </source>
</reference>
<keyword evidence="4" id="KW-1133">Transmembrane helix</keyword>
<dbReference type="CDD" id="cd02696">
    <property type="entry name" value="MurNAc-LAA"/>
    <property type="match status" value="1"/>
</dbReference>
<feature type="transmembrane region" description="Helical" evidence="4">
    <location>
        <begin position="12"/>
        <end position="28"/>
    </location>
</feature>
<dbReference type="InterPro" id="IPR002508">
    <property type="entry name" value="MurNAc-LAA_cat"/>
</dbReference>
<name>A0A6N4SQ96_CYTH3</name>
<evidence type="ECO:0000259" key="5">
    <source>
        <dbReference type="SMART" id="SM00646"/>
    </source>
</evidence>
<keyword evidence="4" id="KW-0472">Membrane</keyword>
<dbReference type="FunFam" id="3.40.630.40:FF:000005">
    <property type="entry name" value="N-acetylmuramoyl-L-alanine amidase (AmiA)"/>
    <property type="match status" value="1"/>
</dbReference>
<keyword evidence="3 6" id="KW-0378">Hydrolase</keyword>
<evidence type="ECO:0000256" key="3">
    <source>
        <dbReference type="ARBA" id="ARBA00022801"/>
    </source>
</evidence>
<evidence type="ECO:0000256" key="4">
    <source>
        <dbReference type="SAM" id="Phobius"/>
    </source>
</evidence>
<comment type="catalytic activity">
    <reaction evidence="1">
        <text>Hydrolyzes the link between N-acetylmuramoyl residues and L-amino acid residues in certain cell-wall glycopeptides.</text>
        <dbReference type="EC" id="3.5.1.28"/>
    </reaction>
</comment>
<dbReference type="EMBL" id="CP000383">
    <property type="protein sequence ID" value="ABG58439.1"/>
    <property type="molecule type" value="Genomic_DNA"/>
</dbReference>
<evidence type="ECO:0000313" key="6">
    <source>
        <dbReference type="EMBL" id="ABG58439.1"/>
    </source>
</evidence>
<keyword evidence="7" id="KW-1185">Reference proteome</keyword>
<gene>
    <name evidence="6" type="primary">amiA</name>
    <name evidence="6" type="ordered locus">CHU_1164</name>
</gene>